<feature type="region of interest" description="Disordered" evidence="1">
    <location>
        <begin position="113"/>
        <end position="133"/>
    </location>
</feature>
<dbReference type="Proteomes" id="UP001066276">
    <property type="component" value="Chromosome 11"/>
</dbReference>
<reference evidence="2" key="1">
    <citation type="journal article" date="2022" name="bioRxiv">
        <title>Sequencing and chromosome-scale assembly of the giantPleurodeles waltlgenome.</title>
        <authorList>
            <person name="Brown T."/>
            <person name="Elewa A."/>
            <person name="Iarovenko S."/>
            <person name="Subramanian E."/>
            <person name="Araus A.J."/>
            <person name="Petzold A."/>
            <person name="Susuki M."/>
            <person name="Suzuki K.-i.T."/>
            <person name="Hayashi T."/>
            <person name="Toyoda A."/>
            <person name="Oliveira C."/>
            <person name="Osipova E."/>
            <person name="Leigh N.D."/>
            <person name="Simon A."/>
            <person name="Yun M.H."/>
        </authorList>
    </citation>
    <scope>NUCLEOTIDE SEQUENCE</scope>
    <source>
        <strain evidence="2">20211129_DDA</strain>
        <tissue evidence="2">Liver</tissue>
    </source>
</reference>
<organism evidence="2 3">
    <name type="scientific">Pleurodeles waltl</name>
    <name type="common">Iberian ribbed newt</name>
    <dbReference type="NCBI Taxonomy" id="8319"/>
    <lineage>
        <taxon>Eukaryota</taxon>
        <taxon>Metazoa</taxon>
        <taxon>Chordata</taxon>
        <taxon>Craniata</taxon>
        <taxon>Vertebrata</taxon>
        <taxon>Euteleostomi</taxon>
        <taxon>Amphibia</taxon>
        <taxon>Batrachia</taxon>
        <taxon>Caudata</taxon>
        <taxon>Salamandroidea</taxon>
        <taxon>Salamandridae</taxon>
        <taxon>Pleurodelinae</taxon>
        <taxon>Pleurodeles</taxon>
    </lineage>
</organism>
<protein>
    <submittedName>
        <fullName evidence="2">Uncharacterized protein</fullName>
    </submittedName>
</protein>
<evidence type="ECO:0000313" key="2">
    <source>
        <dbReference type="EMBL" id="KAJ1088038.1"/>
    </source>
</evidence>
<feature type="compositionally biased region" description="Polar residues" evidence="1">
    <location>
        <begin position="64"/>
        <end position="85"/>
    </location>
</feature>
<gene>
    <name evidence="2" type="ORF">NDU88_001197</name>
</gene>
<feature type="compositionally biased region" description="Basic and acidic residues" evidence="1">
    <location>
        <begin position="113"/>
        <end position="126"/>
    </location>
</feature>
<feature type="region of interest" description="Disordered" evidence="1">
    <location>
        <begin position="59"/>
        <end position="85"/>
    </location>
</feature>
<accession>A0AAV7LF77</accession>
<evidence type="ECO:0000313" key="3">
    <source>
        <dbReference type="Proteomes" id="UP001066276"/>
    </source>
</evidence>
<evidence type="ECO:0000256" key="1">
    <source>
        <dbReference type="SAM" id="MobiDB-lite"/>
    </source>
</evidence>
<keyword evidence="3" id="KW-1185">Reference proteome</keyword>
<name>A0AAV7LF77_PLEWA</name>
<sequence length="133" mass="14750">MSEYGPFEQGLEAYGPIEDEDYYYGDVSIEVIDQFVQRSIDKALSSALKPISKRLKELSGCSEAPSSSLPTGPSQPSACVPDTSWSHSEAYNKVSQRDLGSQKQAVHHVEDILFPRQRQEQDKEGSADLQTLI</sequence>
<proteinExistence type="predicted"/>
<comment type="caution">
    <text evidence="2">The sequence shown here is derived from an EMBL/GenBank/DDBJ whole genome shotgun (WGS) entry which is preliminary data.</text>
</comment>
<dbReference type="EMBL" id="JANPWB010000015">
    <property type="protein sequence ID" value="KAJ1088038.1"/>
    <property type="molecule type" value="Genomic_DNA"/>
</dbReference>
<dbReference type="AlphaFoldDB" id="A0AAV7LF77"/>